<organism evidence="3 4">
    <name type="scientific">Bergeyella zoohelcum</name>
    <dbReference type="NCBI Taxonomy" id="1015"/>
    <lineage>
        <taxon>Bacteria</taxon>
        <taxon>Pseudomonadati</taxon>
        <taxon>Bacteroidota</taxon>
        <taxon>Flavobacteriia</taxon>
        <taxon>Flavobacteriales</taxon>
        <taxon>Weeksellaceae</taxon>
        <taxon>Bergeyella</taxon>
    </lineage>
</organism>
<dbReference type="Gene3D" id="2.60.40.3440">
    <property type="match status" value="1"/>
</dbReference>
<keyword evidence="1" id="KW-0732">Signal</keyword>
<dbReference type="Pfam" id="PF17963">
    <property type="entry name" value="Big_9"/>
    <property type="match status" value="1"/>
</dbReference>
<evidence type="ECO:0000259" key="2">
    <source>
        <dbReference type="Pfam" id="PF17517"/>
    </source>
</evidence>
<feature type="domain" description="IgGFc-binding protein N-terminal" evidence="2">
    <location>
        <begin position="126"/>
        <end position="442"/>
    </location>
</feature>
<name>A0A7Z9CGG6_9FLAO</name>
<evidence type="ECO:0000313" key="4">
    <source>
        <dbReference type="Proteomes" id="UP000270205"/>
    </source>
</evidence>
<evidence type="ECO:0000313" key="3">
    <source>
        <dbReference type="EMBL" id="VDH03245.1"/>
    </source>
</evidence>
<dbReference type="Proteomes" id="UP000270205">
    <property type="component" value="Unassembled WGS sequence"/>
</dbReference>
<reference evidence="3 4" key="1">
    <citation type="submission" date="2018-11" db="EMBL/GenBank/DDBJ databases">
        <authorList>
            <consortium name="Pathogen Informatics"/>
        </authorList>
    </citation>
    <scope>NUCLEOTIDE SEQUENCE [LARGE SCALE GENOMIC DNA]</scope>
    <source>
        <strain evidence="3 4">NCTC12929</strain>
    </source>
</reference>
<feature type="chain" id="PRO_5031308668" evidence="1">
    <location>
        <begin position="21"/>
        <end position="1027"/>
    </location>
</feature>
<feature type="signal peptide" evidence="1">
    <location>
        <begin position="1"/>
        <end position="20"/>
    </location>
</feature>
<dbReference type="Pfam" id="PF17517">
    <property type="entry name" value="IgGFc_binding"/>
    <property type="match status" value="1"/>
</dbReference>
<protein>
    <submittedName>
        <fullName evidence="3">Gliding motility-associated C-terminal domain</fullName>
    </submittedName>
</protein>
<dbReference type="InterPro" id="IPR035234">
    <property type="entry name" value="IgGFc-bd_N"/>
</dbReference>
<dbReference type="NCBIfam" id="TIGR04131">
    <property type="entry name" value="Bac_Flav_CTERM"/>
    <property type="match status" value="1"/>
</dbReference>
<dbReference type="RefSeq" id="WP_125150764.1">
    <property type="nucleotide sequence ID" value="NZ_UYIV01000001.1"/>
</dbReference>
<gene>
    <name evidence="3" type="ORF">NCTC12929_00624</name>
</gene>
<comment type="caution">
    <text evidence="3">The sequence shown here is derived from an EMBL/GenBank/DDBJ whole genome shotgun (WGS) entry which is preliminary data.</text>
</comment>
<dbReference type="EMBL" id="UYIV01000001">
    <property type="protein sequence ID" value="VDH03245.1"/>
    <property type="molecule type" value="Genomic_DNA"/>
</dbReference>
<dbReference type="AlphaFoldDB" id="A0A7Z9CGG6"/>
<dbReference type="Pfam" id="PF13585">
    <property type="entry name" value="CHU_C"/>
    <property type="match status" value="1"/>
</dbReference>
<proteinExistence type="predicted"/>
<sequence>MKKILILLILSVLGLQQSFAQRDTEHWFAPYYEKMTGGYSYAFYLSTDSTVPFDVEVYSGNDLVATVNGVAKGAPQVWTLTAAEAAQYLVTRSETDAMTPKMKGLQLVGERPFLASLRVASSVHGETMTLKGRSAKGTEFRVAATPYTGNTNTMNATAGVLATEDNTTVTLSEYGTGISFEGVNGTVPSSYTYNLNKGQSVVFSAKHNSIGKFIGAKIVSNKPVVVTNGNANGNFGSTTNSGSDLIMDQAVPIERLGSTFTMVRSLSPLVPDRNMEGGMVIATENNTEVYINGLPTPVATLNAGQWYRIPSTSYVDQGNGHYNMYISTTKNVYLYQLVGMEDTYSGGYNYIPPLGCYLPRVIDEIGNINQMPGIVNTQINLKLNIITQPGAAVEVFSNGNPIANVQGPFNVNGTTDWVTYVAPDITGNVTVKSTRAVTAGINGGYSTAGYGGYFAGFSLSPTIELVSGECIPGIVIGVDPIYEAYQWFLDGVAVPGATSNTITPTQPGNYTLRVLLSGCDYAITDPYKVFPCTYEHSIDDVACGQKIIPVSFTNSSQPVDSNSISIVTQPQNGTLTINRFMNTVTYTPNPGYQGQDTFVYQFNSTVPEFGDKEIVSVKLNVINLVTNDGNLAGCPYNGTANYDLTAVTVTNHQNVTLKYYRTLADAQNEVNEITVPASFDSAAGDVFVRVITPEGCVKFAKITLTHNNQPNVRDASLRSCFIEGNPTAAVFDLTVADVGAGANFEKKYYASLADAEHDRNEIPNPATYTSPTTTVYVRVYNAAGCYSIAAINLTVIEPKYSAQLKDVVICLENRATLEAGPGFDGYLWSTGATTPSISDVPVGEYWVELLSNGCRTKQIVRVIKAPEAVITNVEISNTEATVTVTGGTPPYQYSLDGVVWQNSNVLTGLKRGVNMIFVKDAFNCAPIMTGALVPNLINAITPNGDGVNDILDYSEISFHNTLQVVIYDRYGTKIWEGNQKNQYKWDGTLNGKKLPTDTYWYTLTWIEPTTQKTTIKYNGWIMVKNLE</sequence>
<dbReference type="InterPro" id="IPR026341">
    <property type="entry name" value="T9SS_type_B"/>
</dbReference>
<accession>A0A7Z9CGG6</accession>
<evidence type="ECO:0000256" key="1">
    <source>
        <dbReference type="SAM" id="SignalP"/>
    </source>
</evidence>